<accession>A0A7W2JH27</accession>
<keyword evidence="3" id="KW-0732">Signal</keyword>
<proteinExistence type="inferred from homology"/>
<evidence type="ECO:0000256" key="3">
    <source>
        <dbReference type="SAM" id="SignalP"/>
    </source>
</evidence>
<dbReference type="InterPro" id="IPR015943">
    <property type="entry name" value="WD40/YVTN_repeat-like_dom_sf"/>
</dbReference>
<feature type="signal peptide" evidence="3">
    <location>
        <begin position="1"/>
        <end position="25"/>
    </location>
</feature>
<dbReference type="GO" id="GO:0017057">
    <property type="term" value="F:6-phosphogluconolactonase activity"/>
    <property type="evidence" value="ECO:0007669"/>
    <property type="project" value="TreeGrafter"/>
</dbReference>
<evidence type="ECO:0000313" key="5">
    <source>
        <dbReference type="EMBL" id="MBA6096697.1"/>
    </source>
</evidence>
<sequence length="415" mass="44713">MRFKLQPCSFLLAGVLASSSHAALAANTQAMTEIYAGFGDKLLGYALAPDGSLTQNGVVQLPAPLQFAVADKGNRHLYVASSNINGANPGDVHMLSAFTIDHATGQLMPLGEPVKLEQRPIYLTLDRDGTHALLAYNLAPTVTVHVLQPDGSLGAQVKQAQPIKSGVFTHQVTVVPNDKFVIAPGRGNDPSASRPEDLGTLSAFAYSGGKLTPAGVETFAPSVGPRHIAYHPRAPLAYLAMERGSSLYTYPLTKEGRLANRPVFKTSTLDPHWHAEADEGIKKGGVILVRPDGKYLYVTNRSDELQTTEKPAMFKHGENDIAVYVLDAKTGEPKLLQHIPTQGVEARTISVAPGNQWFIVGNQKGGQVQRGTATEAEKANIAVFRIKPDGTLAFHRKYDMPEPGRSLMWVEALQL</sequence>
<comment type="similarity">
    <text evidence="1">Belongs to the cycloisomerase 2 family.</text>
</comment>
<dbReference type="EMBL" id="JACGCU010000008">
    <property type="protein sequence ID" value="MBA6058868.1"/>
    <property type="molecule type" value="Genomic_DNA"/>
</dbReference>
<evidence type="ECO:0000313" key="6">
    <source>
        <dbReference type="Proteomes" id="UP000545074"/>
    </source>
</evidence>
<dbReference type="RefSeq" id="WP_102082247.1">
    <property type="nucleotide sequence ID" value="NZ_JACGCU010000008.1"/>
</dbReference>
<dbReference type="Pfam" id="PF10282">
    <property type="entry name" value="Lactonase"/>
    <property type="match status" value="1"/>
</dbReference>
<reference evidence="6 7" key="1">
    <citation type="submission" date="2020-07" db="EMBL/GenBank/DDBJ databases">
        <title>Diversity of carbapenemase encoding genes among Pseudomonas putida group clinical isolates in a tertiary Brazilian hospital.</title>
        <authorList>
            <person name="Alberto-Lei F."/>
            <person name="Nodari C.S."/>
            <person name="Streling A.P."/>
            <person name="Paulino J.T."/>
            <person name="Bessa-Neto F.O."/>
            <person name="Cayo R."/>
            <person name="Gales A.C."/>
        </authorList>
    </citation>
    <scope>NUCLEOTIDE SEQUENCE [LARGE SCALE GENOMIC DNA]</scope>
    <source>
        <strain evidence="5 6">12815</strain>
        <strain evidence="4 7">14535</strain>
    </source>
</reference>
<dbReference type="GeneID" id="83679376"/>
<dbReference type="AlphaFoldDB" id="A0A7W2JH27"/>
<evidence type="ECO:0000313" key="4">
    <source>
        <dbReference type="EMBL" id="MBA6058868.1"/>
    </source>
</evidence>
<dbReference type="GO" id="GO:0006006">
    <property type="term" value="P:glucose metabolic process"/>
    <property type="evidence" value="ECO:0007669"/>
    <property type="project" value="UniProtKB-KW"/>
</dbReference>
<evidence type="ECO:0000313" key="7">
    <source>
        <dbReference type="Proteomes" id="UP000556620"/>
    </source>
</evidence>
<feature type="chain" id="PRO_5036404731" evidence="3">
    <location>
        <begin position="26"/>
        <end position="415"/>
    </location>
</feature>
<comment type="caution">
    <text evidence="4">The sequence shown here is derived from an EMBL/GenBank/DDBJ whole genome shotgun (WGS) entry which is preliminary data.</text>
</comment>
<name>A0A7W2JH27_9PSED</name>
<dbReference type="EMBL" id="JACGCX010000002">
    <property type="protein sequence ID" value="MBA6096697.1"/>
    <property type="molecule type" value="Genomic_DNA"/>
</dbReference>
<dbReference type="Proteomes" id="UP000556620">
    <property type="component" value="Unassembled WGS sequence"/>
</dbReference>
<dbReference type="GO" id="GO:0005829">
    <property type="term" value="C:cytosol"/>
    <property type="evidence" value="ECO:0007669"/>
    <property type="project" value="TreeGrafter"/>
</dbReference>
<dbReference type="InterPro" id="IPR019405">
    <property type="entry name" value="Lactonase_7-beta_prop"/>
</dbReference>
<evidence type="ECO:0000256" key="1">
    <source>
        <dbReference type="ARBA" id="ARBA00005564"/>
    </source>
</evidence>
<protein>
    <submittedName>
        <fullName evidence="4">Beta-propeller fold lactonase family protein</fullName>
    </submittedName>
</protein>
<dbReference type="PANTHER" id="PTHR30344">
    <property type="entry name" value="6-PHOSPHOGLUCONOLACTONASE-RELATED"/>
    <property type="match status" value="1"/>
</dbReference>
<keyword evidence="2" id="KW-0119">Carbohydrate metabolism</keyword>
<dbReference type="InterPro" id="IPR050282">
    <property type="entry name" value="Cycloisomerase_2"/>
</dbReference>
<gene>
    <name evidence="4" type="ORF">H4C44_06755</name>
    <name evidence="5" type="ORF">H4C80_06005</name>
</gene>
<dbReference type="Gene3D" id="2.130.10.10">
    <property type="entry name" value="YVTN repeat-like/Quinoprotein amine dehydrogenase"/>
    <property type="match status" value="1"/>
</dbReference>
<evidence type="ECO:0000256" key="2">
    <source>
        <dbReference type="ARBA" id="ARBA00022526"/>
    </source>
</evidence>
<dbReference type="InterPro" id="IPR011048">
    <property type="entry name" value="Haem_d1_sf"/>
</dbReference>
<dbReference type="PANTHER" id="PTHR30344:SF1">
    <property type="entry name" value="6-PHOSPHOGLUCONOLACTONASE"/>
    <property type="match status" value="1"/>
</dbReference>
<organism evidence="4 7">
    <name type="scientific">Pseudomonas juntendi</name>
    <dbReference type="NCBI Taxonomy" id="2666183"/>
    <lineage>
        <taxon>Bacteria</taxon>
        <taxon>Pseudomonadati</taxon>
        <taxon>Pseudomonadota</taxon>
        <taxon>Gammaproteobacteria</taxon>
        <taxon>Pseudomonadales</taxon>
        <taxon>Pseudomonadaceae</taxon>
        <taxon>Pseudomonas</taxon>
    </lineage>
</organism>
<dbReference type="SUPFAM" id="SSF51004">
    <property type="entry name" value="C-terminal (heme d1) domain of cytochrome cd1-nitrite reductase"/>
    <property type="match status" value="1"/>
</dbReference>
<keyword evidence="2" id="KW-0313">Glucose metabolism</keyword>
<dbReference type="Proteomes" id="UP000545074">
    <property type="component" value="Unassembled WGS sequence"/>
</dbReference>